<dbReference type="PIRSF" id="PIRSF000013">
    <property type="entry name" value="4_hem_cytochrm_NapC"/>
    <property type="match status" value="1"/>
</dbReference>
<dbReference type="AlphaFoldDB" id="A0A917C635"/>
<feature type="binding site" description="axial binding residue" evidence="15">
    <location>
        <position position="180"/>
    </location>
    <ligand>
        <name>heme</name>
        <dbReference type="ChEBI" id="CHEBI:30413"/>
        <label>2</label>
    </ligand>
    <ligandPart>
        <name>Fe</name>
        <dbReference type="ChEBI" id="CHEBI:18248"/>
    </ligandPart>
</feature>
<dbReference type="EMBL" id="BMHV01000029">
    <property type="protein sequence ID" value="GGF73835.1"/>
    <property type="molecule type" value="Genomic_DNA"/>
</dbReference>
<dbReference type="PANTHER" id="PTHR30333:SF3">
    <property type="entry name" value="CYTOCHROME C-TYPE PROTEIN TORY"/>
    <property type="match status" value="1"/>
</dbReference>
<evidence type="ECO:0000256" key="2">
    <source>
        <dbReference type="ARBA" id="ARBA00007395"/>
    </source>
</evidence>
<feature type="domain" description="NapC/NirT cytochrome c N-terminal" evidence="17">
    <location>
        <begin position="13"/>
        <end position="184"/>
    </location>
</feature>
<dbReference type="GO" id="GO:0009055">
    <property type="term" value="F:electron transfer activity"/>
    <property type="evidence" value="ECO:0007669"/>
    <property type="project" value="TreeGrafter"/>
</dbReference>
<evidence type="ECO:0000256" key="5">
    <source>
        <dbReference type="ARBA" id="ARBA00022617"/>
    </source>
</evidence>
<keyword evidence="19" id="KW-1185">Reference proteome</keyword>
<comment type="similarity">
    <text evidence="2">Belongs to the NapC/NirT/NrfH family.</text>
</comment>
<keyword evidence="8 13" id="KW-0249">Electron transport</keyword>
<evidence type="ECO:0000256" key="15">
    <source>
        <dbReference type="PIRSR" id="PIRSR000013-2"/>
    </source>
</evidence>
<feature type="binding site" description="covalent" evidence="14">
    <location>
        <position position="52"/>
    </location>
    <ligand>
        <name>heme</name>
        <dbReference type="ChEBI" id="CHEBI:30413"/>
        <label>1</label>
    </ligand>
</feature>
<dbReference type="InterPro" id="IPR036280">
    <property type="entry name" value="Multihaem_cyt_sf"/>
</dbReference>
<dbReference type="PANTHER" id="PTHR30333">
    <property type="entry name" value="CYTOCHROME C-TYPE PROTEIN"/>
    <property type="match status" value="1"/>
</dbReference>
<feature type="binding site" description="covalent" evidence="14">
    <location>
        <position position="139"/>
    </location>
    <ligand>
        <name>heme</name>
        <dbReference type="ChEBI" id="CHEBI:30413"/>
        <label>4</label>
    </ligand>
</feature>
<dbReference type="InterPro" id="IPR051174">
    <property type="entry name" value="Cytochrome_c-type_ET"/>
</dbReference>
<proteinExistence type="inferred from homology"/>
<dbReference type="SUPFAM" id="SSF48695">
    <property type="entry name" value="Multiheme cytochromes"/>
    <property type="match status" value="1"/>
</dbReference>
<feature type="binding site" description="covalent" evidence="14">
    <location>
        <position position="174"/>
    </location>
    <ligand>
        <name>heme</name>
        <dbReference type="ChEBI" id="CHEBI:30413"/>
        <label>4</label>
    </ligand>
</feature>
<comment type="caution">
    <text evidence="18">The sequence shown here is derived from an EMBL/GenBank/DDBJ whole genome shotgun (WGS) entry which is preliminary data.</text>
</comment>
<dbReference type="GO" id="GO:0046872">
    <property type="term" value="F:metal ion binding"/>
    <property type="evidence" value="ECO:0007669"/>
    <property type="project" value="UniProtKB-KW"/>
</dbReference>
<comment type="cofactor">
    <cofactor evidence="14">
        <name>heme</name>
        <dbReference type="ChEBI" id="CHEBI:30413"/>
    </cofactor>
    <text evidence="14">Binds 4 heme groups per subunit.</text>
</comment>
<sequence length="190" mass="21898">MISKLWKFISKPSLRFSFGTIFVFGGIAGIIFWGAFNYTLEKTNTLEFCISCHEMENTVYQEYKKSAHFSNASGVKATCPDCHVPKDGMAKIIRKIQASNELLHKVLGTIDTPEKFEIHRLEMAERVWATMKETDSRECRNCHSYADMDFHKQTRRAAEKMQEAVKNKQTCIECHKGIAHKLPQTNDEDR</sequence>
<dbReference type="Proteomes" id="UP000632498">
    <property type="component" value="Unassembled WGS sequence"/>
</dbReference>
<feature type="binding site" description="axial binding residue" evidence="15">
    <location>
        <position position="101"/>
    </location>
    <ligand>
        <name>heme</name>
        <dbReference type="ChEBI" id="CHEBI:30413"/>
        <label>1</label>
    </ligand>
    <ligandPart>
        <name>Fe</name>
        <dbReference type="ChEBI" id="CHEBI:18248"/>
    </ligandPart>
</feature>
<evidence type="ECO:0000256" key="14">
    <source>
        <dbReference type="PIRSR" id="PIRSR000013-1"/>
    </source>
</evidence>
<evidence type="ECO:0000256" key="6">
    <source>
        <dbReference type="ARBA" id="ARBA00022692"/>
    </source>
</evidence>
<keyword evidence="11 16" id="KW-0472">Membrane</keyword>
<dbReference type="GO" id="GO:0019333">
    <property type="term" value="P:denitrification pathway"/>
    <property type="evidence" value="ECO:0007669"/>
    <property type="project" value="InterPro"/>
</dbReference>
<feature type="binding site" description="axial binding residue" evidence="15">
    <location>
        <position position="175"/>
    </location>
    <ligand>
        <name>heme</name>
        <dbReference type="ChEBI" id="CHEBI:30413"/>
        <label>4</label>
    </ligand>
    <ligandPart>
        <name>Fe</name>
        <dbReference type="ChEBI" id="CHEBI:18248"/>
    </ligandPart>
</feature>
<evidence type="ECO:0000256" key="8">
    <source>
        <dbReference type="ARBA" id="ARBA00022982"/>
    </source>
</evidence>
<dbReference type="GO" id="GO:0009061">
    <property type="term" value="P:anaerobic respiration"/>
    <property type="evidence" value="ECO:0007669"/>
    <property type="project" value="TreeGrafter"/>
</dbReference>
<dbReference type="FunFam" id="1.10.3820.10:FF:000001">
    <property type="entry name" value="Cytochrome c-type protein"/>
    <property type="match status" value="1"/>
</dbReference>
<dbReference type="InterPro" id="IPR024717">
    <property type="entry name" value="NapC/NirT/NrfH"/>
</dbReference>
<feature type="binding site" description="covalent" evidence="14">
    <location>
        <position position="79"/>
    </location>
    <ligand>
        <name>heme</name>
        <dbReference type="ChEBI" id="CHEBI:30413"/>
        <label>2</label>
    </ligand>
</feature>
<evidence type="ECO:0000259" key="17">
    <source>
        <dbReference type="Pfam" id="PF03264"/>
    </source>
</evidence>
<evidence type="ECO:0000256" key="16">
    <source>
        <dbReference type="SAM" id="Phobius"/>
    </source>
</evidence>
<evidence type="ECO:0000256" key="11">
    <source>
        <dbReference type="ARBA" id="ARBA00023136"/>
    </source>
</evidence>
<comment type="PTM">
    <text evidence="13">Binds 4 heme groups per subunit.</text>
</comment>
<keyword evidence="7 13" id="KW-0479">Metal-binding</keyword>
<keyword evidence="5 13" id="KW-0349">Heme</keyword>
<dbReference type="GO" id="GO:0005886">
    <property type="term" value="C:plasma membrane"/>
    <property type="evidence" value="ECO:0007669"/>
    <property type="project" value="UniProtKB-SubCell"/>
</dbReference>
<keyword evidence="10 13" id="KW-0408">Iron</keyword>
<feature type="transmembrane region" description="Helical" evidence="16">
    <location>
        <begin position="12"/>
        <end position="36"/>
    </location>
</feature>
<organism evidence="18 19">
    <name type="scientific">Terasakiella brassicae</name>
    <dbReference type="NCBI Taxonomy" id="1634917"/>
    <lineage>
        <taxon>Bacteria</taxon>
        <taxon>Pseudomonadati</taxon>
        <taxon>Pseudomonadota</taxon>
        <taxon>Alphaproteobacteria</taxon>
        <taxon>Rhodospirillales</taxon>
        <taxon>Terasakiellaceae</taxon>
        <taxon>Terasakiella</taxon>
    </lineage>
</organism>
<feature type="binding site" description="axial binding residue" evidence="15">
    <location>
        <position position="55"/>
    </location>
    <ligand>
        <name>heme</name>
        <dbReference type="ChEBI" id="CHEBI:30413"/>
        <label>1</label>
    </ligand>
    <ligandPart>
        <name>Fe</name>
        <dbReference type="ChEBI" id="CHEBI:18248"/>
    </ligandPart>
</feature>
<reference evidence="18" key="1">
    <citation type="journal article" date="2014" name="Int. J. Syst. Evol. Microbiol.">
        <title>Complete genome sequence of Corynebacterium casei LMG S-19264T (=DSM 44701T), isolated from a smear-ripened cheese.</title>
        <authorList>
            <consortium name="US DOE Joint Genome Institute (JGI-PGF)"/>
            <person name="Walter F."/>
            <person name="Albersmeier A."/>
            <person name="Kalinowski J."/>
            <person name="Ruckert C."/>
        </authorList>
    </citation>
    <scope>NUCLEOTIDE SEQUENCE</scope>
    <source>
        <strain evidence="18">CGMCC 1.15254</strain>
    </source>
</reference>
<evidence type="ECO:0000256" key="10">
    <source>
        <dbReference type="ARBA" id="ARBA00023004"/>
    </source>
</evidence>
<comment type="function">
    <text evidence="12">Mediates electron flow from quinones to the NapAB complex.</text>
</comment>
<feature type="binding site" description="covalent" evidence="14">
    <location>
        <position position="171"/>
    </location>
    <ligand>
        <name>heme</name>
        <dbReference type="ChEBI" id="CHEBI:30413"/>
        <label>4</label>
    </ligand>
</feature>
<evidence type="ECO:0000256" key="13">
    <source>
        <dbReference type="PIRNR" id="PIRNR000013"/>
    </source>
</evidence>
<dbReference type="InterPro" id="IPR038266">
    <property type="entry name" value="NapC/NirT_cytc_sf"/>
</dbReference>
<dbReference type="Pfam" id="PF03264">
    <property type="entry name" value="Cytochrom_NNT"/>
    <property type="match status" value="1"/>
</dbReference>
<evidence type="ECO:0000313" key="18">
    <source>
        <dbReference type="EMBL" id="GGF73835.1"/>
    </source>
</evidence>
<name>A0A917C635_9PROT</name>
<dbReference type="InterPro" id="IPR005126">
    <property type="entry name" value="NapC/NirT_cyt_c_N"/>
</dbReference>
<keyword evidence="6 16" id="KW-0812">Transmembrane</keyword>
<evidence type="ECO:0000256" key="1">
    <source>
        <dbReference type="ARBA" id="ARBA00004162"/>
    </source>
</evidence>
<keyword evidence="9 16" id="KW-1133">Transmembrane helix</keyword>
<evidence type="ECO:0000256" key="9">
    <source>
        <dbReference type="ARBA" id="ARBA00022989"/>
    </source>
</evidence>
<feature type="binding site" description="covalent" evidence="14">
    <location>
        <position position="49"/>
    </location>
    <ligand>
        <name>heme</name>
        <dbReference type="ChEBI" id="CHEBI:30413"/>
        <label>1</label>
    </ligand>
</feature>
<feature type="binding site" description="axial binding residue" evidence="15">
    <location>
        <position position="143"/>
    </location>
    <ligand>
        <name>heme</name>
        <dbReference type="ChEBI" id="CHEBI:30413"/>
        <label>3</label>
    </ligand>
    <ligandPart>
        <name>Fe</name>
        <dbReference type="ChEBI" id="CHEBI:18248"/>
    </ligandPart>
</feature>
<keyword evidence="4" id="KW-1003">Cell membrane</keyword>
<accession>A0A917C635</accession>
<keyword evidence="3 13" id="KW-0813">Transport</keyword>
<evidence type="ECO:0000313" key="19">
    <source>
        <dbReference type="Proteomes" id="UP000632498"/>
    </source>
</evidence>
<dbReference type="GO" id="GO:0020037">
    <property type="term" value="F:heme binding"/>
    <property type="evidence" value="ECO:0007669"/>
    <property type="project" value="InterPro"/>
</dbReference>
<evidence type="ECO:0000256" key="3">
    <source>
        <dbReference type="ARBA" id="ARBA00022448"/>
    </source>
</evidence>
<feature type="binding site" evidence="14">
    <location>
        <position position="82"/>
    </location>
    <ligand>
        <name>a menaquinol</name>
        <dbReference type="ChEBI" id="CHEBI:18151"/>
    </ligand>
</feature>
<reference evidence="18" key="2">
    <citation type="submission" date="2020-09" db="EMBL/GenBank/DDBJ databases">
        <authorList>
            <person name="Sun Q."/>
            <person name="Zhou Y."/>
        </authorList>
    </citation>
    <scope>NUCLEOTIDE SEQUENCE</scope>
    <source>
        <strain evidence="18">CGMCC 1.15254</strain>
    </source>
</reference>
<dbReference type="RefSeq" id="WP_188666697.1">
    <property type="nucleotide sequence ID" value="NZ_BMHV01000029.1"/>
</dbReference>
<gene>
    <name evidence="18" type="ORF">GCM10011332_29870</name>
</gene>
<feature type="binding site" description="axial binding residue" evidence="15">
    <location>
        <position position="83"/>
    </location>
    <ligand>
        <name>heme</name>
        <dbReference type="ChEBI" id="CHEBI:30413"/>
        <label>2</label>
    </ligand>
    <ligandPart>
        <name>Fe</name>
        <dbReference type="ChEBI" id="CHEBI:18248"/>
    </ligandPart>
</feature>
<dbReference type="Gene3D" id="1.10.3820.10">
    <property type="entry name" value="Di-heme elbow motif domain"/>
    <property type="match status" value="1"/>
</dbReference>
<evidence type="ECO:0000256" key="4">
    <source>
        <dbReference type="ARBA" id="ARBA00022475"/>
    </source>
</evidence>
<feature type="binding site" description="covalent" evidence="14">
    <location>
        <position position="142"/>
    </location>
    <ligand>
        <name>heme</name>
        <dbReference type="ChEBI" id="CHEBI:30413"/>
        <label>3</label>
    </ligand>
</feature>
<comment type="subcellular location">
    <subcellularLocation>
        <location evidence="1">Cell membrane</location>
        <topology evidence="1">Single-pass membrane protein</topology>
    </subcellularLocation>
</comment>
<protein>
    <recommendedName>
        <fullName evidence="13">Cytochrome c-type protein</fullName>
    </recommendedName>
</protein>
<evidence type="ECO:0000256" key="12">
    <source>
        <dbReference type="ARBA" id="ARBA00055242"/>
    </source>
</evidence>
<evidence type="ECO:0000256" key="7">
    <source>
        <dbReference type="ARBA" id="ARBA00022723"/>
    </source>
</evidence>